<feature type="domain" description="Mechanosensitive ion channel MscS" evidence="8">
    <location>
        <begin position="113"/>
        <end position="163"/>
    </location>
</feature>
<sequence length="279" mass="31466">MEDQLSRFQHLGQLMQSNGLDMISSLLILIIGLISTKWVVKKIRILLNRFIKNTPTVSVAANSTGVVLLGLVITASAMGMGANPGPLVTLMMIIVLVAIGVILVFRPLIPTLPFKVGNYVKVGTLLGKVEATTVLNTRLRTFDGKTFFVPNRQILDDIVINYHYTKTRRVKIDVTIRYDQDLIKAKQVLEAVMIEDARVLPKPNPQVYVLELGANGVRLGGRCWVNNLKFWVTKCDLLEKTKLRFDRENIEFAHHQLDINYKRIQEETAEDMIEPMPGE</sequence>
<dbReference type="InterPro" id="IPR049278">
    <property type="entry name" value="MS_channel_C"/>
</dbReference>
<dbReference type="EMBL" id="APJX01000001">
    <property type="protein sequence ID" value="EMS81028.1"/>
    <property type="molecule type" value="Genomic_DNA"/>
</dbReference>
<evidence type="ECO:0000256" key="2">
    <source>
        <dbReference type="ARBA" id="ARBA00008017"/>
    </source>
</evidence>
<dbReference type="PANTHER" id="PTHR30221:SF1">
    <property type="entry name" value="SMALL-CONDUCTANCE MECHANOSENSITIVE CHANNEL"/>
    <property type="match status" value="1"/>
</dbReference>
<evidence type="ECO:0000256" key="1">
    <source>
        <dbReference type="ARBA" id="ARBA00004651"/>
    </source>
</evidence>
<dbReference type="Pfam" id="PF00924">
    <property type="entry name" value="MS_channel_2nd"/>
    <property type="match status" value="1"/>
</dbReference>
<dbReference type="InterPro" id="IPR011066">
    <property type="entry name" value="MscS_channel_C_sf"/>
</dbReference>
<dbReference type="InterPro" id="IPR023408">
    <property type="entry name" value="MscS_beta-dom_sf"/>
</dbReference>
<dbReference type="GO" id="GO:0005886">
    <property type="term" value="C:plasma membrane"/>
    <property type="evidence" value="ECO:0007669"/>
    <property type="project" value="UniProtKB-SubCell"/>
</dbReference>
<accession>S0G0Y4</accession>
<evidence type="ECO:0000256" key="7">
    <source>
        <dbReference type="SAM" id="Phobius"/>
    </source>
</evidence>
<dbReference type="GO" id="GO:0008381">
    <property type="term" value="F:mechanosensitive monoatomic ion channel activity"/>
    <property type="evidence" value="ECO:0007669"/>
    <property type="project" value="InterPro"/>
</dbReference>
<evidence type="ECO:0000259" key="9">
    <source>
        <dbReference type="Pfam" id="PF21082"/>
    </source>
</evidence>
<evidence type="ECO:0000313" key="11">
    <source>
        <dbReference type="Proteomes" id="UP000014216"/>
    </source>
</evidence>
<feature type="transmembrane region" description="Helical" evidence="7">
    <location>
        <begin position="87"/>
        <end position="105"/>
    </location>
</feature>
<comment type="subcellular location">
    <subcellularLocation>
        <location evidence="1">Cell membrane</location>
        <topology evidence="1">Multi-pass membrane protein</topology>
    </subcellularLocation>
</comment>
<keyword evidence="4 7" id="KW-0812">Transmembrane</keyword>
<keyword evidence="3" id="KW-1003">Cell membrane</keyword>
<keyword evidence="6 7" id="KW-0472">Membrane</keyword>
<reference evidence="10 11" key="1">
    <citation type="journal article" date="2013" name="Genome Announc.">
        <title>Draft Genome Sequence of Desulfotignum phosphitoxidans DSM 13687 Strain FiPS-3.</title>
        <authorList>
            <person name="Poehlein A."/>
            <person name="Daniel R."/>
            <person name="Simeonova D.D."/>
        </authorList>
    </citation>
    <scope>NUCLEOTIDE SEQUENCE [LARGE SCALE GENOMIC DNA]</scope>
    <source>
        <strain evidence="10 11">DSM 13687</strain>
    </source>
</reference>
<protein>
    <submittedName>
        <fullName evidence="10">Small-conductance mechanosensitive channel</fullName>
    </submittedName>
</protein>
<dbReference type="SUPFAM" id="SSF50182">
    <property type="entry name" value="Sm-like ribonucleoproteins"/>
    <property type="match status" value="1"/>
</dbReference>
<dbReference type="InterPro" id="IPR045275">
    <property type="entry name" value="MscS_archaea/bacteria_type"/>
</dbReference>
<dbReference type="Pfam" id="PF21082">
    <property type="entry name" value="MS_channel_3rd"/>
    <property type="match status" value="1"/>
</dbReference>
<dbReference type="InterPro" id="IPR010920">
    <property type="entry name" value="LSM_dom_sf"/>
</dbReference>
<dbReference type="Gene3D" id="2.30.30.60">
    <property type="match status" value="1"/>
</dbReference>
<feature type="transmembrane region" description="Helical" evidence="7">
    <location>
        <begin position="60"/>
        <end position="81"/>
    </location>
</feature>
<evidence type="ECO:0000256" key="5">
    <source>
        <dbReference type="ARBA" id="ARBA00022989"/>
    </source>
</evidence>
<evidence type="ECO:0000256" key="3">
    <source>
        <dbReference type="ARBA" id="ARBA00022475"/>
    </source>
</evidence>
<dbReference type="Gene3D" id="3.30.70.100">
    <property type="match status" value="1"/>
</dbReference>
<comment type="caution">
    <text evidence="10">The sequence shown here is derived from an EMBL/GenBank/DDBJ whole genome shotgun (WGS) entry which is preliminary data.</text>
</comment>
<dbReference type="PANTHER" id="PTHR30221">
    <property type="entry name" value="SMALL-CONDUCTANCE MECHANOSENSITIVE CHANNEL"/>
    <property type="match status" value="1"/>
</dbReference>
<evidence type="ECO:0000313" key="10">
    <source>
        <dbReference type="EMBL" id="EMS81028.1"/>
    </source>
</evidence>
<dbReference type="RefSeq" id="WP_006963657.1">
    <property type="nucleotide sequence ID" value="NZ_APJX01000001.1"/>
</dbReference>
<feature type="transmembrane region" description="Helical" evidence="7">
    <location>
        <begin position="20"/>
        <end position="40"/>
    </location>
</feature>
<evidence type="ECO:0000256" key="4">
    <source>
        <dbReference type="ARBA" id="ARBA00022692"/>
    </source>
</evidence>
<dbReference type="Proteomes" id="UP000014216">
    <property type="component" value="Unassembled WGS sequence"/>
</dbReference>
<dbReference type="SUPFAM" id="SSF82689">
    <property type="entry name" value="Mechanosensitive channel protein MscS (YggB), C-terminal domain"/>
    <property type="match status" value="1"/>
</dbReference>
<gene>
    <name evidence="10" type="primary">mscS</name>
    <name evidence="10" type="ORF">Dpo_1c01590</name>
</gene>
<comment type="similarity">
    <text evidence="2">Belongs to the MscS (TC 1.A.23) family.</text>
</comment>
<dbReference type="OrthoDB" id="5417546at2"/>
<dbReference type="InterPro" id="IPR006685">
    <property type="entry name" value="MscS_channel_2nd"/>
</dbReference>
<feature type="domain" description="Mechanosensitive ion channel MscS C-terminal" evidence="9">
    <location>
        <begin position="170"/>
        <end position="252"/>
    </location>
</feature>
<keyword evidence="11" id="KW-1185">Reference proteome</keyword>
<dbReference type="AlphaFoldDB" id="S0G0Y4"/>
<evidence type="ECO:0000256" key="6">
    <source>
        <dbReference type="ARBA" id="ARBA00023136"/>
    </source>
</evidence>
<organism evidence="10 11">
    <name type="scientific">Desulfotignum phosphitoxidans DSM 13687</name>
    <dbReference type="NCBI Taxonomy" id="1286635"/>
    <lineage>
        <taxon>Bacteria</taxon>
        <taxon>Pseudomonadati</taxon>
        <taxon>Thermodesulfobacteriota</taxon>
        <taxon>Desulfobacteria</taxon>
        <taxon>Desulfobacterales</taxon>
        <taxon>Desulfobacteraceae</taxon>
        <taxon>Desulfotignum</taxon>
    </lineage>
</organism>
<keyword evidence="5 7" id="KW-1133">Transmembrane helix</keyword>
<name>S0G0Y4_9BACT</name>
<proteinExistence type="inferred from homology"/>
<evidence type="ECO:0000259" key="8">
    <source>
        <dbReference type="Pfam" id="PF00924"/>
    </source>
</evidence>